<dbReference type="InterPro" id="IPR015947">
    <property type="entry name" value="PUA-like_sf"/>
</dbReference>
<evidence type="ECO:0000313" key="4">
    <source>
        <dbReference type="Proteomes" id="UP000572051"/>
    </source>
</evidence>
<dbReference type="PROSITE" id="PS51787">
    <property type="entry name" value="LON_N"/>
    <property type="match status" value="1"/>
</dbReference>
<dbReference type="Gene3D" id="2.30.130.40">
    <property type="entry name" value="LON domain-like"/>
    <property type="match status" value="1"/>
</dbReference>
<protein>
    <recommendedName>
        <fullName evidence="2">Lon N-terminal domain-containing protein</fullName>
    </recommendedName>
</protein>
<evidence type="ECO:0000256" key="1">
    <source>
        <dbReference type="SAM" id="MobiDB-lite"/>
    </source>
</evidence>
<dbReference type="Pfam" id="PF02190">
    <property type="entry name" value="LON_substr_bdg"/>
    <property type="match status" value="1"/>
</dbReference>
<proteinExistence type="predicted"/>
<dbReference type="PANTHER" id="PTHR46732:SF8">
    <property type="entry name" value="ATP-DEPENDENT PROTEASE LA (LON) DOMAIN PROTEIN"/>
    <property type="match status" value="1"/>
</dbReference>
<dbReference type="EMBL" id="JACCFS010000001">
    <property type="protein sequence ID" value="NYJ33267.1"/>
    <property type="molecule type" value="Genomic_DNA"/>
</dbReference>
<comment type="caution">
    <text evidence="3">The sequence shown here is derived from an EMBL/GenBank/DDBJ whole genome shotgun (WGS) entry which is preliminary data.</text>
</comment>
<accession>A0A7Z0EJT5</accession>
<name>A0A7Z0EJT5_9ACTN</name>
<dbReference type="InterPro" id="IPR046336">
    <property type="entry name" value="Lon_prtase_N_sf"/>
</dbReference>
<dbReference type="RefSeq" id="WP_179821394.1">
    <property type="nucleotide sequence ID" value="NZ_JACCFS010000001.1"/>
</dbReference>
<feature type="region of interest" description="Disordered" evidence="1">
    <location>
        <begin position="73"/>
        <end position="94"/>
    </location>
</feature>
<evidence type="ECO:0000259" key="2">
    <source>
        <dbReference type="PROSITE" id="PS51787"/>
    </source>
</evidence>
<dbReference type="Proteomes" id="UP000572051">
    <property type="component" value="Unassembled WGS sequence"/>
</dbReference>
<organism evidence="3 4">
    <name type="scientific">Nocardiopsis aegyptia</name>
    <dbReference type="NCBI Taxonomy" id="220378"/>
    <lineage>
        <taxon>Bacteria</taxon>
        <taxon>Bacillati</taxon>
        <taxon>Actinomycetota</taxon>
        <taxon>Actinomycetes</taxon>
        <taxon>Streptosporangiales</taxon>
        <taxon>Nocardiopsidaceae</taxon>
        <taxon>Nocardiopsis</taxon>
    </lineage>
</organism>
<gene>
    <name evidence="3" type="ORF">HNR10_001148</name>
</gene>
<dbReference type="AlphaFoldDB" id="A0A7Z0EJT5"/>
<sequence length="262" mass="28131">MPVALPIFPLNTVLFPGMSVPLHIFERRYRRLVSELLDTDTDTDTASSAARESARGPRRFGVVWIELGHEVASESGQGAGGAETGVPTTGGSHTSLPRISAVGCTAVVRDVRPYGDGRYDLVVEGGARFSVTDLSEVDPSSPDEYARGSVSFLPEPLGPDVEEHAERVRDLYEVYCERLAAIGMAPETSPDLPKDPIALSYSVAASTVLDQAEKQRLLEAEDAATRLAVAARFLRRENRIVAAPTLPNLPAGPFLNNGVSFN</sequence>
<dbReference type="SUPFAM" id="SSF88697">
    <property type="entry name" value="PUA domain-like"/>
    <property type="match status" value="1"/>
</dbReference>
<dbReference type="Gene3D" id="1.20.58.1480">
    <property type="match status" value="1"/>
</dbReference>
<keyword evidence="4" id="KW-1185">Reference proteome</keyword>
<dbReference type="InterPro" id="IPR003111">
    <property type="entry name" value="Lon_prtase_N"/>
</dbReference>
<dbReference type="PANTHER" id="PTHR46732">
    <property type="entry name" value="ATP-DEPENDENT PROTEASE LA (LON) DOMAIN PROTEIN"/>
    <property type="match status" value="1"/>
</dbReference>
<feature type="domain" description="Lon N-terminal" evidence="2">
    <location>
        <begin position="2"/>
        <end position="238"/>
    </location>
</feature>
<reference evidence="3 4" key="1">
    <citation type="submission" date="2020-07" db="EMBL/GenBank/DDBJ databases">
        <title>Sequencing the genomes of 1000 actinobacteria strains.</title>
        <authorList>
            <person name="Klenk H.-P."/>
        </authorList>
    </citation>
    <scope>NUCLEOTIDE SEQUENCE [LARGE SCALE GENOMIC DNA]</scope>
    <source>
        <strain evidence="3 4">DSM 44442</strain>
    </source>
</reference>
<dbReference type="SMART" id="SM00464">
    <property type="entry name" value="LON"/>
    <property type="match status" value="1"/>
</dbReference>
<evidence type="ECO:0000313" key="3">
    <source>
        <dbReference type="EMBL" id="NYJ33267.1"/>
    </source>
</evidence>